<feature type="compositionally biased region" description="Acidic residues" evidence="9">
    <location>
        <begin position="216"/>
        <end position="238"/>
    </location>
</feature>
<organism evidence="10 11">
    <name type="scientific">Rubroshorea leprosula</name>
    <dbReference type="NCBI Taxonomy" id="152421"/>
    <lineage>
        <taxon>Eukaryota</taxon>
        <taxon>Viridiplantae</taxon>
        <taxon>Streptophyta</taxon>
        <taxon>Embryophyta</taxon>
        <taxon>Tracheophyta</taxon>
        <taxon>Spermatophyta</taxon>
        <taxon>Magnoliopsida</taxon>
        <taxon>eudicotyledons</taxon>
        <taxon>Gunneridae</taxon>
        <taxon>Pentapetalae</taxon>
        <taxon>rosids</taxon>
        <taxon>malvids</taxon>
        <taxon>Malvales</taxon>
        <taxon>Dipterocarpaceae</taxon>
        <taxon>Rubroshorea</taxon>
    </lineage>
</organism>
<dbReference type="GO" id="GO:0005634">
    <property type="term" value="C:nucleus"/>
    <property type="evidence" value="ECO:0007669"/>
    <property type="project" value="UniProtKB-SubCell"/>
</dbReference>
<evidence type="ECO:0000313" key="11">
    <source>
        <dbReference type="Proteomes" id="UP001054252"/>
    </source>
</evidence>
<dbReference type="InterPro" id="IPR007504">
    <property type="entry name" value="H/ACA_rnp_Gar1/Naf1"/>
</dbReference>
<dbReference type="InterPro" id="IPR038664">
    <property type="entry name" value="Gar1/Naf1_Cbf5-bd_sf"/>
</dbReference>
<gene>
    <name evidence="10" type="ORF">SLEP1_g9759</name>
</gene>
<sequence>MVGFICDPSSEEDLNQASNNKGFKDPFDTLDTKINDSSFADSFLDFDSIKDWFEDNPNPDKTGLEDSDFGLMEIGKEDCGGKRYAGSESVEGGLGCELNVKVEAEEQKGEADFSCCIEEGMGKVSLVGGSGNSLSVDVDHGKGENADVEDESVSSSSEETESESSTSSSSSDDDDEGEEEEELKTEMKRELDETRELEEGEIREVGGTGSSIDHDDYVEDDDEAVIEYNDPDDEDDDSNALRGPIRSKNEVQDLPPVPPVDVSLLPHHEMLPVGVILTIVDAKVIVEGSEKHNPLHEGSVLWITDKRQPLGLVDEIFGPVKNPYYVVRYNSESEVPAGIHEGNLISFVPEFASHVLNDKNLYRKGYDASGEHDEEVSDDGEFSDDEKEAEYKRMQKMEKRGMSDQRHENRKGNKKKIKNRDGAWKNGRHTAIVQAQSVECQKPPNQNRHNLPPVAVSLGNPNCSSSVTGPSFVSGPGFIPPFSVMPQSASLATPSNGVWSDGIQCQQPQNSIFPNGFPAGLPWLMQNQQQSPFPMPLLTPVPMPMPASMLYQQQQFHPSQNMLPNMVLPGGQSNLLAGPSYGQSNLLAGPSFAPWLEISCQNGLNPFLLGMGLQGQQPLNAVQEGSLSNELNAENRNLQQSRFNTGNLETSQKFNIGASSSRGRRPYYRGGGRFGGRRGQQQPK</sequence>
<feature type="compositionally biased region" description="Acidic residues" evidence="9">
    <location>
        <begin position="171"/>
        <end position="183"/>
    </location>
</feature>
<evidence type="ECO:0000256" key="1">
    <source>
        <dbReference type="ARBA" id="ARBA00004123"/>
    </source>
</evidence>
<dbReference type="GO" id="GO:0003723">
    <property type="term" value="F:RNA binding"/>
    <property type="evidence" value="ECO:0007669"/>
    <property type="project" value="UniProtKB-KW"/>
</dbReference>
<dbReference type="AlphaFoldDB" id="A0AAV5I5X5"/>
<evidence type="ECO:0000256" key="8">
    <source>
        <dbReference type="ARBA" id="ARBA00023242"/>
    </source>
</evidence>
<feature type="region of interest" description="Disordered" evidence="9">
    <location>
        <begin position="368"/>
        <end position="423"/>
    </location>
</feature>
<dbReference type="GO" id="GO:0000493">
    <property type="term" value="P:box H/ACA snoRNP assembly"/>
    <property type="evidence" value="ECO:0007669"/>
    <property type="project" value="InterPro"/>
</dbReference>
<dbReference type="Pfam" id="PF04410">
    <property type="entry name" value="Gar1"/>
    <property type="match status" value="1"/>
</dbReference>
<protein>
    <recommendedName>
        <fullName evidence="3">H/ACA ribonucleoprotein complex non-core subunit NAF1</fullName>
    </recommendedName>
</protein>
<evidence type="ECO:0000256" key="5">
    <source>
        <dbReference type="ARBA" id="ARBA00022552"/>
    </source>
</evidence>
<dbReference type="GO" id="GO:0006364">
    <property type="term" value="P:rRNA processing"/>
    <property type="evidence" value="ECO:0007669"/>
    <property type="project" value="UniProtKB-KW"/>
</dbReference>
<dbReference type="EMBL" id="BPVZ01000010">
    <property type="protein sequence ID" value="GKU96533.1"/>
    <property type="molecule type" value="Genomic_DNA"/>
</dbReference>
<proteinExistence type="inferred from homology"/>
<evidence type="ECO:0000256" key="2">
    <source>
        <dbReference type="ARBA" id="ARBA00009801"/>
    </source>
</evidence>
<dbReference type="PANTHER" id="PTHR31633:SF1">
    <property type="entry name" value="H_ACA RIBONUCLEOPROTEIN COMPLEX NON-CORE SUBUNIT NAF1"/>
    <property type="match status" value="1"/>
</dbReference>
<feature type="compositionally biased region" description="Gly residues" evidence="9">
    <location>
        <begin position="669"/>
        <end position="678"/>
    </location>
</feature>
<dbReference type="Gene3D" id="2.40.10.230">
    <property type="entry name" value="Probable tRNA pseudouridine synthase domain"/>
    <property type="match status" value="1"/>
</dbReference>
<reference evidence="10 11" key="1">
    <citation type="journal article" date="2021" name="Commun. Biol.">
        <title>The genome of Shorea leprosula (Dipterocarpaceae) highlights the ecological relevance of drought in aseasonal tropical rainforests.</title>
        <authorList>
            <person name="Ng K.K.S."/>
            <person name="Kobayashi M.J."/>
            <person name="Fawcett J.A."/>
            <person name="Hatakeyama M."/>
            <person name="Paape T."/>
            <person name="Ng C.H."/>
            <person name="Ang C.C."/>
            <person name="Tnah L.H."/>
            <person name="Lee C.T."/>
            <person name="Nishiyama T."/>
            <person name="Sese J."/>
            <person name="O'Brien M.J."/>
            <person name="Copetti D."/>
            <person name="Mohd Noor M.I."/>
            <person name="Ong R.C."/>
            <person name="Putra M."/>
            <person name="Sireger I.Z."/>
            <person name="Indrioko S."/>
            <person name="Kosugi Y."/>
            <person name="Izuno A."/>
            <person name="Isagi Y."/>
            <person name="Lee S.L."/>
            <person name="Shimizu K.K."/>
        </authorList>
    </citation>
    <scope>NUCLEOTIDE SEQUENCE [LARGE SCALE GENOMIC DNA]</scope>
    <source>
        <strain evidence="10">214</strain>
    </source>
</reference>
<dbReference type="Proteomes" id="UP001054252">
    <property type="component" value="Unassembled WGS sequence"/>
</dbReference>
<feature type="compositionally biased region" description="Acidic residues" evidence="9">
    <location>
        <begin position="146"/>
        <end position="162"/>
    </location>
</feature>
<accession>A0AAV5I5X5</accession>
<dbReference type="PANTHER" id="PTHR31633">
    <property type="entry name" value="H/ACA RIBONUCLEOPROTEIN COMPLEX NON-CORE SUBUNIT NAF1"/>
    <property type="match status" value="1"/>
</dbReference>
<name>A0AAV5I5X5_9ROSI</name>
<comment type="caution">
    <text evidence="10">The sequence shown here is derived from an EMBL/GenBank/DDBJ whole genome shotgun (WGS) entry which is preliminary data.</text>
</comment>
<dbReference type="SUPFAM" id="SSF50447">
    <property type="entry name" value="Translation proteins"/>
    <property type="match status" value="1"/>
</dbReference>
<comment type="similarity">
    <text evidence="2">Belongs to the NAF1 family.</text>
</comment>
<dbReference type="FunFam" id="2.40.10.230:FF:000002">
    <property type="entry name" value="H/ACA ribonucleoprotein complex non-core subunit NAF1"/>
    <property type="match status" value="1"/>
</dbReference>
<evidence type="ECO:0000313" key="10">
    <source>
        <dbReference type="EMBL" id="GKU96533.1"/>
    </source>
</evidence>
<keyword evidence="5" id="KW-0698">rRNA processing</keyword>
<dbReference type="GO" id="GO:0001522">
    <property type="term" value="P:pseudouridine synthesis"/>
    <property type="evidence" value="ECO:0007669"/>
    <property type="project" value="InterPro"/>
</dbReference>
<dbReference type="InterPro" id="IPR009000">
    <property type="entry name" value="Transl_B-barrel_sf"/>
</dbReference>
<feature type="region of interest" description="Disordered" evidence="9">
    <location>
        <begin position="126"/>
        <end position="254"/>
    </location>
</feature>
<comment type="subcellular location">
    <subcellularLocation>
        <location evidence="1">Nucleus</location>
    </subcellularLocation>
</comment>
<feature type="compositionally biased region" description="Acidic residues" evidence="9">
    <location>
        <begin position="372"/>
        <end position="388"/>
    </location>
</feature>
<keyword evidence="7" id="KW-0694">RNA-binding</keyword>
<dbReference type="GO" id="GO:0005732">
    <property type="term" value="C:sno(s)RNA-containing ribonucleoprotein complex"/>
    <property type="evidence" value="ECO:0007669"/>
    <property type="project" value="InterPro"/>
</dbReference>
<feature type="compositionally biased region" description="Basic and acidic residues" evidence="9">
    <location>
        <begin position="184"/>
        <end position="194"/>
    </location>
</feature>
<evidence type="ECO:0000256" key="9">
    <source>
        <dbReference type="SAM" id="MobiDB-lite"/>
    </source>
</evidence>
<dbReference type="InterPro" id="IPR040309">
    <property type="entry name" value="Naf1"/>
</dbReference>
<evidence type="ECO:0000256" key="4">
    <source>
        <dbReference type="ARBA" id="ARBA00022517"/>
    </source>
</evidence>
<feature type="compositionally biased region" description="Low complexity" evidence="9">
    <location>
        <begin position="126"/>
        <end position="136"/>
    </location>
</feature>
<keyword evidence="6" id="KW-0597">Phosphoprotein</keyword>
<evidence type="ECO:0000256" key="7">
    <source>
        <dbReference type="ARBA" id="ARBA00022884"/>
    </source>
</evidence>
<keyword evidence="4" id="KW-0690">Ribosome biogenesis</keyword>
<evidence type="ECO:0000256" key="3">
    <source>
        <dbReference type="ARBA" id="ARBA00021438"/>
    </source>
</evidence>
<feature type="compositionally biased region" description="Basic and acidic residues" evidence="9">
    <location>
        <begin position="389"/>
        <end position="411"/>
    </location>
</feature>
<keyword evidence="8" id="KW-0539">Nucleus</keyword>
<keyword evidence="11" id="KW-1185">Reference proteome</keyword>
<evidence type="ECO:0000256" key="6">
    <source>
        <dbReference type="ARBA" id="ARBA00022553"/>
    </source>
</evidence>
<feature type="region of interest" description="Disordered" evidence="9">
    <location>
        <begin position="1"/>
        <end position="25"/>
    </location>
</feature>
<feature type="region of interest" description="Disordered" evidence="9">
    <location>
        <begin position="657"/>
        <end position="684"/>
    </location>
</feature>